<reference evidence="2 3" key="1">
    <citation type="submission" date="2022-07" db="EMBL/GenBank/DDBJ databases">
        <title>Novel species in genus cellulomonas.</title>
        <authorList>
            <person name="Ye L."/>
        </authorList>
    </citation>
    <scope>NUCLEOTIDE SEQUENCE [LARGE SCALE GENOMIC DNA]</scope>
    <source>
        <strain evidence="3">zg-Y908</strain>
    </source>
</reference>
<sequence>MTTTRTIAPDGTEHAPSRTSPGTFPTGVSAAVMDNDRLDTRLPHILERLAPLDPVVVADRGDPWRTSREAWSSIAPDATHHLVVQNDVRLAPDLLDAIAVLMAAHPDAGFAFYAQWDTNCAFRVRMGALGGDAVVEASARDWVPAQGLLLPRSACETLAGLPPDADRDDDEVLARVLFYAVEPVRLGLSVPNLVEHDDDPRLGFNARDGLRRTASYAEHAGPWSDLPATTWDGHGWEEIGLGMSAEGAHLDFGLHAPAEPQALRQIRVPWRRVVAEVGLAPGDLDDLARTLVAEVGPAPAAGPDPEALHEYAVACALHGVAWRSWWRGGRPAGTWSRSALVDAALVSLWRSGARTDGLDPQDVLPLAHRALAAGARLDGAVAAPEAYARLTRWFRTTRAFDRIW</sequence>
<feature type="region of interest" description="Disordered" evidence="1">
    <location>
        <begin position="1"/>
        <end position="26"/>
    </location>
</feature>
<dbReference type="Proteomes" id="UP001317322">
    <property type="component" value="Chromosome"/>
</dbReference>
<evidence type="ECO:0000313" key="3">
    <source>
        <dbReference type="Proteomes" id="UP001317322"/>
    </source>
</evidence>
<keyword evidence="3" id="KW-1185">Reference proteome</keyword>
<name>A0ABY5K8G8_9CELL</name>
<gene>
    <name evidence="2" type="ORF">NP075_08640</name>
</gene>
<evidence type="ECO:0000313" key="2">
    <source>
        <dbReference type="EMBL" id="UUI66747.1"/>
    </source>
</evidence>
<dbReference type="EMBL" id="CP101989">
    <property type="protein sequence ID" value="UUI66747.1"/>
    <property type="molecule type" value="Genomic_DNA"/>
</dbReference>
<proteinExistence type="predicted"/>
<protein>
    <submittedName>
        <fullName evidence="2">Uncharacterized protein</fullName>
    </submittedName>
</protein>
<evidence type="ECO:0000256" key="1">
    <source>
        <dbReference type="SAM" id="MobiDB-lite"/>
    </source>
</evidence>
<dbReference type="RefSeq" id="WP_227562799.1">
    <property type="nucleotide sequence ID" value="NZ_CP101989.1"/>
</dbReference>
<organism evidence="2 3">
    <name type="scientific">Cellulomonas wangsupingiae</name>
    <dbReference type="NCBI Taxonomy" id="2968085"/>
    <lineage>
        <taxon>Bacteria</taxon>
        <taxon>Bacillati</taxon>
        <taxon>Actinomycetota</taxon>
        <taxon>Actinomycetes</taxon>
        <taxon>Micrococcales</taxon>
        <taxon>Cellulomonadaceae</taxon>
        <taxon>Cellulomonas</taxon>
    </lineage>
</organism>
<accession>A0ABY5K8G8</accession>